<evidence type="ECO:0000259" key="1">
    <source>
        <dbReference type="Pfam" id="PF09823"/>
    </source>
</evidence>
<organism evidence="2 3">
    <name type="scientific">Sulfobacillus harzensis</name>
    <dbReference type="NCBI Taxonomy" id="2729629"/>
    <lineage>
        <taxon>Bacteria</taxon>
        <taxon>Bacillati</taxon>
        <taxon>Bacillota</taxon>
        <taxon>Clostridia</taxon>
        <taxon>Eubacteriales</taxon>
        <taxon>Clostridiales Family XVII. Incertae Sedis</taxon>
        <taxon>Sulfobacillus</taxon>
    </lineage>
</organism>
<dbReference type="InterPro" id="IPR018633">
    <property type="entry name" value="DUF2357"/>
</dbReference>
<feature type="domain" description="DUF2357" evidence="1">
    <location>
        <begin position="102"/>
        <end position="223"/>
    </location>
</feature>
<dbReference type="RefSeq" id="WP_169101325.1">
    <property type="nucleotide sequence ID" value="NZ_JABBVZ010000065.1"/>
</dbReference>
<gene>
    <name evidence="2" type="ORF">HIJ39_15650</name>
</gene>
<accession>A0A7Y0L5Q4</accession>
<reference evidence="2 3" key="1">
    <citation type="submission" date="2020-04" db="EMBL/GenBank/DDBJ databases">
        <authorList>
            <person name="Zhang R."/>
            <person name="Schippers A."/>
        </authorList>
    </citation>
    <scope>NUCLEOTIDE SEQUENCE [LARGE SCALE GENOMIC DNA]</scope>
    <source>
        <strain evidence="2 3">DSM 109850</strain>
    </source>
</reference>
<sequence>MPHTSEILLRVKTPTAQFVILGPIVQALEGVVATGGSQSAYPVHEATIEPVDGTQLYDDVPYQMQITAASPTLITRGGRVMNVQWVSHSSTWVATVDLQFRQVGWVELCVGSHGVRVRVLSRKLDFDSDYRTMVDDLENQIRGLTARLISHVVYPMGLSDEAQDLWSYWLALMEKLWADLSHDLLHAWETLPPYLMRQEYVMELGRLKQHRPRDIRNLIRGKSRALVNLRRWESLTPERIYLLQLVSDVQTRLQRIQSSTSEVTTHVRLKAIVEQSRQLSRRLLAEAGLERAMGLPKIPHSPLAQSHPALGRVVRWHRLLQRGLFPNGESYFVGPKNVSLLYEYWCYLTIVRLVADESGGTLVVKPMASVNPRDIALGAGRGAAAQIDLRDGRSIHILYQGLFRGLPTVAQQPDHVVQIKGLGALTVFDAKYRFELDETVQRSYGQGIPIPPVDTINNMHQYHDAIVVTHPPYRRLVDRAIVLFPLPRHYSRDWREHRFYKSIEAVGVGALPLVPGGSEEYLREEIRRYLWRGGM</sequence>
<comment type="caution">
    <text evidence="2">The sequence shown here is derived from an EMBL/GenBank/DDBJ whole genome shotgun (WGS) entry which is preliminary data.</text>
</comment>
<evidence type="ECO:0000313" key="2">
    <source>
        <dbReference type="EMBL" id="NMP23772.1"/>
    </source>
</evidence>
<evidence type="ECO:0000313" key="3">
    <source>
        <dbReference type="Proteomes" id="UP000533476"/>
    </source>
</evidence>
<dbReference type="InterPro" id="IPR007505">
    <property type="entry name" value="PDDEXK_7"/>
</dbReference>
<name>A0A7Y0L5Q4_9FIRM</name>
<proteinExistence type="predicted"/>
<dbReference type="Proteomes" id="UP000533476">
    <property type="component" value="Unassembled WGS sequence"/>
</dbReference>
<dbReference type="EMBL" id="JABBVZ010000065">
    <property type="protein sequence ID" value="NMP23772.1"/>
    <property type="molecule type" value="Genomic_DNA"/>
</dbReference>
<dbReference type="Pfam" id="PF09823">
    <property type="entry name" value="DUF2357"/>
    <property type="match status" value="1"/>
</dbReference>
<protein>
    <submittedName>
        <fullName evidence="2">DUF2357 domain-containing protein</fullName>
    </submittedName>
</protein>
<dbReference type="Pfam" id="PF04411">
    <property type="entry name" value="PDDEXK_7"/>
    <property type="match status" value="1"/>
</dbReference>
<dbReference type="AlphaFoldDB" id="A0A7Y0L5Q4"/>
<keyword evidence="3" id="KW-1185">Reference proteome</keyword>